<accession>A0A397U719</accession>
<evidence type="ECO:0000313" key="2">
    <source>
        <dbReference type="EMBL" id="RIB04887.1"/>
    </source>
</evidence>
<keyword evidence="1" id="KW-0472">Membrane</keyword>
<dbReference type="Proteomes" id="UP000266673">
    <property type="component" value="Unassembled WGS sequence"/>
</dbReference>
<feature type="non-terminal residue" evidence="2">
    <location>
        <position position="99"/>
    </location>
</feature>
<proteinExistence type="predicted"/>
<comment type="caution">
    <text evidence="2">The sequence shown here is derived from an EMBL/GenBank/DDBJ whole genome shotgun (WGS) entry which is preliminary data.</text>
</comment>
<evidence type="ECO:0000256" key="1">
    <source>
        <dbReference type="SAM" id="Phobius"/>
    </source>
</evidence>
<evidence type="ECO:0000313" key="3">
    <source>
        <dbReference type="Proteomes" id="UP000266673"/>
    </source>
</evidence>
<dbReference type="AlphaFoldDB" id="A0A397U719"/>
<feature type="transmembrane region" description="Helical" evidence="1">
    <location>
        <begin position="31"/>
        <end position="50"/>
    </location>
</feature>
<sequence>MLINFAALVLPRSKAMLIFFVFFFNIYSHNIIKTNLLLLFCFYVALPLYINNTTIVNLGIILRLAISIWNWYSFVNTGFFSYLNFIGWIFFSGIYIYII</sequence>
<dbReference type="EMBL" id="QKWP01002092">
    <property type="protein sequence ID" value="RIB04887.1"/>
    <property type="molecule type" value="Genomic_DNA"/>
</dbReference>
<reference evidence="2 3" key="1">
    <citation type="submission" date="2018-06" db="EMBL/GenBank/DDBJ databases">
        <title>Comparative genomics reveals the genomic features of Rhizophagus irregularis, R. cerebriforme, R. diaphanum and Gigaspora rosea, and their symbiotic lifestyle signature.</title>
        <authorList>
            <person name="Morin E."/>
            <person name="San Clemente H."/>
            <person name="Chen E.C.H."/>
            <person name="De La Providencia I."/>
            <person name="Hainaut M."/>
            <person name="Kuo A."/>
            <person name="Kohler A."/>
            <person name="Murat C."/>
            <person name="Tang N."/>
            <person name="Roy S."/>
            <person name="Loubradou J."/>
            <person name="Henrissat B."/>
            <person name="Grigoriev I.V."/>
            <person name="Corradi N."/>
            <person name="Roux C."/>
            <person name="Martin F.M."/>
        </authorList>
    </citation>
    <scope>NUCLEOTIDE SEQUENCE [LARGE SCALE GENOMIC DNA]</scope>
    <source>
        <strain evidence="2 3">DAOM 194757</strain>
    </source>
</reference>
<organism evidence="2 3">
    <name type="scientific">Gigaspora rosea</name>
    <dbReference type="NCBI Taxonomy" id="44941"/>
    <lineage>
        <taxon>Eukaryota</taxon>
        <taxon>Fungi</taxon>
        <taxon>Fungi incertae sedis</taxon>
        <taxon>Mucoromycota</taxon>
        <taxon>Glomeromycotina</taxon>
        <taxon>Glomeromycetes</taxon>
        <taxon>Diversisporales</taxon>
        <taxon>Gigasporaceae</taxon>
        <taxon>Gigaspora</taxon>
    </lineage>
</organism>
<keyword evidence="1" id="KW-0812">Transmembrane</keyword>
<name>A0A397U719_9GLOM</name>
<gene>
    <name evidence="2" type="ORF">C2G38_2119686</name>
</gene>
<protein>
    <submittedName>
        <fullName evidence="2">Uncharacterized protein</fullName>
    </submittedName>
</protein>
<keyword evidence="1" id="KW-1133">Transmembrane helix</keyword>
<keyword evidence="3" id="KW-1185">Reference proteome</keyword>
<feature type="transmembrane region" description="Helical" evidence="1">
    <location>
        <begin position="79"/>
        <end position="98"/>
    </location>
</feature>